<evidence type="ECO:0000256" key="7">
    <source>
        <dbReference type="RuleBase" id="RU365101"/>
    </source>
</evidence>
<keyword evidence="5 7" id="KW-0413">Isomerase</keyword>
<feature type="region of interest" description="Disordered" evidence="8">
    <location>
        <begin position="1"/>
        <end position="27"/>
    </location>
</feature>
<keyword evidence="4 6" id="KW-0238">DNA-binding</keyword>
<evidence type="ECO:0000313" key="11">
    <source>
        <dbReference type="Proteomes" id="UP000037923"/>
    </source>
</evidence>
<proteinExistence type="inferred from homology"/>
<dbReference type="OrthoDB" id="47179at2759"/>
<dbReference type="Pfam" id="PF01028">
    <property type="entry name" value="Topoisom_I"/>
    <property type="match status" value="1"/>
</dbReference>
<dbReference type="Gene3D" id="1.10.10.41">
    <property type="entry name" value="Yeast DNA topoisomerase - domain 1"/>
    <property type="match status" value="1"/>
</dbReference>
<dbReference type="InterPro" id="IPR051062">
    <property type="entry name" value="Topoisomerase_IB"/>
</dbReference>
<dbReference type="CDD" id="cd03489">
    <property type="entry name" value="Topoisomer_IB_N_LdtopoI_like"/>
    <property type="match status" value="1"/>
</dbReference>
<dbReference type="GO" id="GO:0003677">
    <property type="term" value="F:DNA binding"/>
    <property type="evidence" value="ECO:0007669"/>
    <property type="project" value="UniProtKB-UniRule"/>
</dbReference>
<dbReference type="InterPro" id="IPR014711">
    <property type="entry name" value="TopoI_cat_a-hlx-sub_euk"/>
</dbReference>
<dbReference type="AlphaFoldDB" id="A0A0M9G5A8"/>
<dbReference type="PANTHER" id="PTHR10290">
    <property type="entry name" value="DNA TOPOISOMERASE I"/>
    <property type="match status" value="1"/>
</dbReference>
<dbReference type="GO" id="GO:0006260">
    <property type="term" value="P:DNA replication"/>
    <property type="evidence" value="ECO:0007669"/>
    <property type="project" value="TreeGrafter"/>
</dbReference>
<evidence type="ECO:0000256" key="4">
    <source>
        <dbReference type="ARBA" id="ARBA00023125"/>
    </source>
</evidence>
<name>A0A0M9G5A8_LEPPY</name>
<evidence type="ECO:0000256" key="5">
    <source>
        <dbReference type="ARBA" id="ARBA00023235"/>
    </source>
</evidence>
<dbReference type="GO" id="GO:0006265">
    <property type="term" value="P:DNA topological change"/>
    <property type="evidence" value="ECO:0007669"/>
    <property type="project" value="UniProtKB-UniRule"/>
</dbReference>
<dbReference type="Pfam" id="PF02919">
    <property type="entry name" value="Topoisom_I_N"/>
    <property type="match status" value="1"/>
</dbReference>
<evidence type="ECO:0000256" key="6">
    <source>
        <dbReference type="PROSITE-ProRule" id="PRU01382"/>
    </source>
</evidence>
<dbReference type="OMA" id="NWWEQEN"/>
<dbReference type="PRINTS" id="PR00416">
    <property type="entry name" value="EUTPISMRASEI"/>
</dbReference>
<evidence type="ECO:0000256" key="3">
    <source>
        <dbReference type="ARBA" id="ARBA00023029"/>
    </source>
</evidence>
<sequence>MKTEEKKSTIKREETRSDEDEENNEEELNWWEQENLRIAAKGERRWETLSHNGVLFPPLYVPHGIPIYYEGKEFKMTTEEEEVATMFASMKEHDYYRMDAFRRNFFESWREILDKREHPIRRLELCDFEPIYQWYLREREKKQTRTREEKKAIKQQQDAEAEPYRYCVWDGRQEQVANFRVEPPGLFRGRGKHPLMGKLKVRVQAEDITINIGETAEVPPAPPGHHWAAVQHDHTVTWLAMWRDSVAGNFKYVMLAPSSSVKGQSDMAKFEKARRLKSKVDDIRASYMQDFKSNDTHVAQRAVAMYFIDRLALRVGNEKSEDEADTVGCCSLRVEHIQLLPDNVVRFDFLGKDSIRYQNDVTVLPEVYALLQRFTRRKSPAMDIFDQLTPTQLNDHLKSFMDGLSAKVFRTYNASITLDKWFKEKPVNPRSSVADKLAYFNKANTEVAILCNHQKTVSKNFKTQMAQLTVKSEHTRRTMELLEKALATAKKLSLEAAAAEFLAEEDRVQRAWLESYGTEEQKKEFEEIVVKRSALRAPSSKKKSSSTGTKKARSSASNGKTAKKSKSAKKAKSAKKSKKPTTTRGKKASGKKKNAAAAEDSDDEPLMNLAVKKETTKKAGVKRQRAVKAEDSDDDDVPLAALSA</sequence>
<feature type="compositionally biased region" description="Acidic residues" evidence="8">
    <location>
        <begin position="16"/>
        <end position="27"/>
    </location>
</feature>
<dbReference type="SMART" id="SM00435">
    <property type="entry name" value="TOPEUc"/>
    <property type="match status" value="1"/>
</dbReference>
<evidence type="ECO:0000256" key="1">
    <source>
        <dbReference type="ARBA" id="ARBA00000213"/>
    </source>
</evidence>
<evidence type="ECO:0000313" key="10">
    <source>
        <dbReference type="EMBL" id="KPA82439.1"/>
    </source>
</evidence>
<comment type="caution">
    <text evidence="10">The sequence shown here is derived from an EMBL/GenBank/DDBJ whole genome shotgun (WGS) entry which is preliminary data.</text>
</comment>
<feature type="compositionally biased region" description="Low complexity" evidence="8">
    <location>
        <begin position="545"/>
        <end position="560"/>
    </location>
</feature>
<dbReference type="SUPFAM" id="SSF56741">
    <property type="entry name" value="Eukaryotic DNA topoisomerase I, N-terminal DNA-binding fragment"/>
    <property type="match status" value="1"/>
</dbReference>
<comment type="catalytic activity">
    <reaction evidence="1 7">
        <text>ATP-independent breakage of single-stranded DNA, followed by passage and rejoining.</text>
        <dbReference type="EC" id="5.6.2.1"/>
    </reaction>
</comment>
<comment type="similarity">
    <text evidence="2 7">Belongs to the type IB topoisomerase family.</text>
</comment>
<dbReference type="SUPFAM" id="SSF56349">
    <property type="entry name" value="DNA breaking-rejoining enzymes"/>
    <property type="match status" value="1"/>
</dbReference>
<dbReference type="FunFam" id="2.170.11.10:FF:000001">
    <property type="entry name" value="DNA topoisomerase I"/>
    <property type="match status" value="1"/>
</dbReference>
<dbReference type="EMBL" id="LGTL01000005">
    <property type="protein sequence ID" value="KPA82439.1"/>
    <property type="molecule type" value="Genomic_DNA"/>
</dbReference>
<dbReference type="GO" id="GO:0005694">
    <property type="term" value="C:chromosome"/>
    <property type="evidence" value="ECO:0007669"/>
    <property type="project" value="InterPro"/>
</dbReference>
<evidence type="ECO:0000259" key="9">
    <source>
        <dbReference type="SMART" id="SM00435"/>
    </source>
</evidence>
<dbReference type="GO" id="GO:0007059">
    <property type="term" value="P:chromosome segregation"/>
    <property type="evidence" value="ECO:0007669"/>
    <property type="project" value="TreeGrafter"/>
</dbReference>
<comment type="function">
    <text evidence="7">Releases the supercoiling and torsional tension of DNA introduced during the DNA replication and transcription by transiently cleaving and rejoining one strand of the DNA duplex. Introduces a single-strand break via transesterification at the specific target site 5'-[CT]CCTTp site in duplex DNA. The scissile phosphodiester is attacked by the catalytic tyrosine of the enzyme, resulting in the formation of a DNA-(3'-phosphotyrosyl)-enzyme intermediate and the expulsion of a 5'-OH DNA strand. The free DNA strand then undergoes passage around the unbroken strand thus removing DNA supercoils. Finally, in the religation step, the DNA 5'-OH attacks the covalent intermediate to expel the active-site tyrosine and restore the DNA phosphodiester backbone.</text>
</comment>
<dbReference type="InterPro" id="IPR013034">
    <property type="entry name" value="DNA_topo_DNA_db_N_dom1"/>
</dbReference>
<feature type="compositionally biased region" description="Basic residues" evidence="8">
    <location>
        <begin position="561"/>
        <end position="594"/>
    </location>
</feature>
<dbReference type="VEuPathDB" id="TriTrypDB:LpyrH10_05_3660"/>
<feature type="domain" description="DNA topoisomerase I eukaryotic-type" evidence="9">
    <location>
        <begin position="186"/>
        <end position="620"/>
    </location>
</feature>
<dbReference type="InterPro" id="IPR013500">
    <property type="entry name" value="TopoI_cat_euk"/>
</dbReference>
<dbReference type="GO" id="GO:0003917">
    <property type="term" value="F:DNA topoisomerase type I (single strand cut, ATP-independent) activity"/>
    <property type="evidence" value="ECO:0007669"/>
    <property type="project" value="UniProtKB-UniRule"/>
</dbReference>
<dbReference type="InterPro" id="IPR036202">
    <property type="entry name" value="TopoI_DNA-bd_euk_N_sf"/>
</dbReference>
<feature type="region of interest" description="Disordered" evidence="8">
    <location>
        <begin position="534"/>
        <end position="644"/>
    </location>
</feature>
<dbReference type="GO" id="GO:0005730">
    <property type="term" value="C:nucleolus"/>
    <property type="evidence" value="ECO:0007669"/>
    <property type="project" value="TreeGrafter"/>
</dbReference>
<comment type="caution">
    <text evidence="6">Lacks conserved residue(s) required for the propagation of feature annotation.</text>
</comment>
<reference evidence="10 11" key="1">
    <citation type="submission" date="2015-07" db="EMBL/GenBank/DDBJ databases">
        <title>High-quality genome of monoxenous trypanosomatid Leptomonas pyrrhocoris.</title>
        <authorList>
            <person name="Flegontov P."/>
            <person name="Butenko A."/>
            <person name="Firsov S."/>
            <person name="Vlcek C."/>
            <person name="Logacheva M.D."/>
            <person name="Field M."/>
            <person name="Filatov D."/>
            <person name="Flegontova O."/>
            <person name="Gerasimov E."/>
            <person name="Jackson A.P."/>
            <person name="Kelly S."/>
            <person name="Opperdoes F."/>
            <person name="O'Reilly A."/>
            <person name="Votypka J."/>
            <person name="Yurchenko V."/>
            <person name="Lukes J."/>
        </authorList>
    </citation>
    <scope>NUCLEOTIDE SEQUENCE [LARGE SCALE GENOMIC DNA]</scope>
    <source>
        <strain evidence="10">H10</strain>
    </source>
</reference>
<dbReference type="Gene3D" id="3.90.15.10">
    <property type="entry name" value="Topoisomerase I, Chain A, domain 3"/>
    <property type="match status" value="1"/>
</dbReference>
<gene>
    <name evidence="10" type="ORF">ABB37_03506</name>
</gene>
<protein>
    <recommendedName>
        <fullName evidence="7">DNA topoisomerase I</fullName>
        <ecNumber evidence="7">5.6.2.1</ecNumber>
    </recommendedName>
    <alternativeName>
        <fullName evidence="7">DNA topoisomerase 1</fullName>
    </alternativeName>
</protein>
<dbReference type="EC" id="5.6.2.1" evidence="7"/>
<dbReference type="InterPro" id="IPR008336">
    <property type="entry name" value="TopoI_DNA-bd_euk"/>
</dbReference>
<dbReference type="Proteomes" id="UP000037923">
    <property type="component" value="Unassembled WGS sequence"/>
</dbReference>
<organism evidence="10 11">
    <name type="scientific">Leptomonas pyrrhocoris</name>
    <name type="common">Firebug parasite</name>
    <dbReference type="NCBI Taxonomy" id="157538"/>
    <lineage>
        <taxon>Eukaryota</taxon>
        <taxon>Discoba</taxon>
        <taxon>Euglenozoa</taxon>
        <taxon>Kinetoplastea</taxon>
        <taxon>Metakinetoplastina</taxon>
        <taxon>Trypanosomatida</taxon>
        <taxon>Trypanosomatidae</taxon>
        <taxon>Leishmaniinae</taxon>
        <taxon>Leptomonas</taxon>
    </lineage>
</organism>
<dbReference type="InterPro" id="IPR013030">
    <property type="entry name" value="DNA_topo_DNA_db_N_dom2"/>
</dbReference>
<dbReference type="CDD" id="cd00659">
    <property type="entry name" value="Topo_IB_C"/>
    <property type="match status" value="1"/>
</dbReference>
<dbReference type="InterPro" id="IPR013499">
    <property type="entry name" value="TopoI_euk"/>
</dbReference>
<dbReference type="PROSITE" id="PS52038">
    <property type="entry name" value="TOPO_IB_2"/>
    <property type="match status" value="1"/>
</dbReference>
<accession>A0A0M9G5A8</accession>
<dbReference type="Gene3D" id="2.170.11.10">
    <property type="entry name" value="DNA Topoisomerase I, domain 2"/>
    <property type="match status" value="1"/>
</dbReference>
<evidence type="ECO:0000256" key="8">
    <source>
        <dbReference type="SAM" id="MobiDB-lite"/>
    </source>
</evidence>
<keyword evidence="3 7" id="KW-0799">Topoisomerase</keyword>
<dbReference type="PANTHER" id="PTHR10290:SF3">
    <property type="entry name" value="DNA TOPOISOMERASE 1"/>
    <property type="match status" value="1"/>
</dbReference>
<keyword evidence="11" id="KW-1185">Reference proteome</keyword>
<dbReference type="InterPro" id="IPR001631">
    <property type="entry name" value="TopoI"/>
</dbReference>
<feature type="compositionally biased region" description="Basic and acidic residues" evidence="8">
    <location>
        <begin position="1"/>
        <end position="15"/>
    </location>
</feature>
<dbReference type="InterPro" id="IPR011010">
    <property type="entry name" value="DNA_brk_join_enz"/>
</dbReference>
<dbReference type="FunFam" id="3.90.15.10:FF:000009">
    <property type="entry name" value="DNA topoisomerase I"/>
    <property type="match status" value="1"/>
</dbReference>
<dbReference type="GeneID" id="26903797"/>
<dbReference type="RefSeq" id="XP_015660878.1">
    <property type="nucleotide sequence ID" value="XM_015800871.1"/>
</dbReference>
<dbReference type="FunFam" id="1.10.10.41:FF:000001">
    <property type="entry name" value="DNA topoisomerase I"/>
    <property type="match status" value="1"/>
</dbReference>
<evidence type="ECO:0000256" key="2">
    <source>
        <dbReference type="ARBA" id="ARBA00006645"/>
    </source>
</evidence>